<dbReference type="GO" id="GO:0005524">
    <property type="term" value="F:ATP binding"/>
    <property type="evidence" value="ECO:0007669"/>
    <property type="project" value="UniProtKB-KW"/>
</dbReference>
<dbReference type="PROSITE" id="PS51643">
    <property type="entry name" value="HD_CAS3"/>
    <property type="match status" value="1"/>
</dbReference>
<dbReference type="Pfam" id="PF21384">
    <property type="entry name" value="Cas3_I-F_Cas2"/>
    <property type="match status" value="1"/>
</dbReference>
<comment type="similarity">
    <text evidence="1">In the N-terminal section; belongs to the CRISPR-associated nuclease Cas3-HD family.</text>
</comment>
<dbReference type="InterPro" id="IPR048823">
    <property type="entry name" value="Cas3_I-F_Cas2"/>
</dbReference>
<dbReference type="InterPro" id="IPR038257">
    <property type="entry name" value="CRISPR-assoc_Cas3_HD_sf"/>
</dbReference>
<evidence type="ECO:0000256" key="6">
    <source>
        <dbReference type="ARBA" id="ARBA00022806"/>
    </source>
</evidence>
<evidence type="ECO:0000259" key="9">
    <source>
        <dbReference type="PROSITE" id="PS51643"/>
    </source>
</evidence>
<dbReference type="NCBIfam" id="TIGR02562">
    <property type="entry name" value="cas3_yersinia"/>
    <property type="match status" value="1"/>
</dbReference>
<reference evidence="11" key="1">
    <citation type="submission" date="2015-11" db="EMBL/GenBank/DDBJ databases">
        <authorList>
            <person name="Tobias N.J."/>
            <person name="Mishra B."/>
            <person name="Gupta D.K."/>
            <person name="Thines M."/>
            <person name="Stinear T.P."/>
            <person name="Bode H.B."/>
        </authorList>
    </citation>
    <scope>NUCLEOTIDE SEQUENCE [LARGE SCALE GENOMIC DNA]</scope>
    <source>
        <strain evidence="11">PB45.5</strain>
    </source>
</reference>
<dbReference type="InterPro" id="IPR054712">
    <property type="entry name" value="Cas3-like_dom"/>
</dbReference>
<dbReference type="Pfam" id="PF22590">
    <property type="entry name" value="Cas3-like_C_2"/>
    <property type="match status" value="1"/>
</dbReference>
<feature type="domain" description="HD Cas3-type" evidence="9">
    <location>
        <begin position="176"/>
        <end position="399"/>
    </location>
</feature>
<name>A0A1B8YGC9_9GAMM</name>
<keyword evidence="6 10" id="KW-0347">Helicase</keyword>
<organism evidence="10 11">
    <name type="scientific">Photorhabdus namnaonensis</name>
    <dbReference type="NCBI Taxonomy" id="1851568"/>
    <lineage>
        <taxon>Bacteria</taxon>
        <taxon>Pseudomonadati</taxon>
        <taxon>Pseudomonadota</taxon>
        <taxon>Gammaproteobacteria</taxon>
        <taxon>Enterobacterales</taxon>
        <taxon>Morganellaceae</taxon>
        <taxon>Photorhabdus</taxon>
    </lineage>
</organism>
<gene>
    <name evidence="10" type="primary">cas3</name>
    <name evidence="10" type="ORF">Phpb_02609</name>
</gene>
<protein>
    <submittedName>
        <fullName evidence="10">CRISPR-associated nuclease/helicase Cas3 subtype I-F/YPEST</fullName>
        <ecNumber evidence="10">3.1.-.-</ecNumber>
    </submittedName>
</protein>
<dbReference type="Proteomes" id="UP000092665">
    <property type="component" value="Unassembled WGS sequence"/>
</dbReference>
<evidence type="ECO:0000256" key="3">
    <source>
        <dbReference type="ARBA" id="ARBA00022723"/>
    </source>
</evidence>
<evidence type="ECO:0000313" key="10">
    <source>
        <dbReference type="EMBL" id="OCA54166.1"/>
    </source>
</evidence>
<comment type="similarity">
    <text evidence="2">In the central section; belongs to the CRISPR-associated helicase Cas3 family.</text>
</comment>
<keyword evidence="11" id="KW-1185">Reference proteome</keyword>
<dbReference type="SUPFAM" id="SSF52540">
    <property type="entry name" value="P-loop containing nucleoside triphosphate hydrolases"/>
    <property type="match status" value="1"/>
</dbReference>
<keyword evidence="4" id="KW-0547">Nucleotide-binding</keyword>
<dbReference type="InterPro" id="IPR027417">
    <property type="entry name" value="P-loop_NTPase"/>
</dbReference>
<dbReference type="GO" id="GO:0046872">
    <property type="term" value="F:metal ion binding"/>
    <property type="evidence" value="ECO:0007669"/>
    <property type="project" value="UniProtKB-KW"/>
</dbReference>
<dbReference type="AntiFam" id="ANF00050">
    <property type="entry name" value="Translation of CRISPR YPEST repeat 1"/>
</dbReference>
<dbReference type="GO" id="GO:0051607">
    <property type="term" value="P:defense response to virus"/>
    <property type="evidence" value="ECO:0007669"/>
    <property type="project" value="UniProtKB-KW"/>
</dbReference>
<keyword evidence="8" id="KW-0051">Antiviral defense</keyword>
<evidence type="ECO:0000256" key="8">
    <source>
        <dbReference type="ARBA" id="ARBA00023118"/>
    </source>
</evidence>
<dbReference type="InterPro" id="IPR013395">
    <property type="entry name" value="CRISPR-assoc_Cas3_yers"/>
</dbReference>
<sequence>MHCRTGSLENSLILDNIAGNVHCRTGSLEAAMAGEDEQEFRQRCISGFQKAEALDTMIDALHANNCSATESGGTMNILLVSQCNKRALTETRRILDQFAERKGDRTWQTAITQEGLNTLRKLLRKTARRNTAVACHWIKSGGQTELLWIVGNLRRFNSQGVVPTNTTQRDVLKSQDENHWYSVEAISLLAAIAGLFHDFGKANVLFQQGLQGDGRFQPYRHEWVSLRLFRAFVDKQNDKEWLTSLSQIELGDEDKILSRLIKDGIDEKYANPFVNLPPLATTVAWLILSHHRLPVYPSYHSNYSNEPQLEYIENWLTKQLEPSWNSVNMDKKEWSNQDKRDVWTFPNGTPIRSQTWRQKAQKFARRALQSTSLLQYGDLNQRFTSHMSRLVLMLADHHYSSLPATLGWQDVNYGVFANTDRTTGKCKQRLDEHNIGVGQNALLLGRSLPHIRKTLPAITRHKGFKQRSKDEKYRWQDQAFDVACALRERSVEQGFFGINMASTGCGKTFANARIMYGLADEKQGCRFSIALGLRTLTLQTGDALRKRLHLEEDDLAVLIGSQAVKELHQLQLRQKELEPDVGSISAEELFSEHQYVSYDGSLDGGYLGKWLCKDKLNEKNDKLNELLSAPVLVTTIDHLIPATEGIRGGKQIAPMLRLFTSDLVLDEPDDFDINDLPALCRLVNWAGLLGSRVLFSSATLPPALIQTLFNAYRAGRQDYQLACGQPGAPVNICCAWFDEYETTQQDVVDAYQFQEQHNIFVNKRIGRLKETVPLRKAELVPIISETREVNGIINIIAEVMHHSILKLREEHHQTHSSGKTVSIGLIRMANIDPLVAVAQRLLQIPSPKNVRIHYCVYHSQHPLAIRSHIEHRLDSTLTRYDEESLWQVAEIRKALEEMPEKHHIFVVVATSVAEVGRDHDYDWSIAEPSSMRSLIQLAGRIQRHRQKEPKIPNLHILMKNYKALKATDLEHPVYCRPGFESKDYLLASHDLHELLEPDQYELISALPRIRERDDAGERSPFQNLVDLEHQRLWDELQGDSDNEHGYCSALWWRKQASWCSELQLYKPFRKPEIGYKSDRLYYLWLEEEGEKAKFMAPDSGPAGIKDDGKFKDVQELLFASGVNIWIELDTETIYQNLAGIHEMELKDISQRFGEICLREKDGGEEWCYHPFLGVFREVS</sequence>
<proteinExistence type="inferred from homology"/>
<dbReference type="Gene3D" id="1.10.3210.30">
    <property type="match status" value="1"/>
</dbReference>
<dbReference type="PATRIC" id="fig|29488.15.peg.2877"/>
<dbReference type="AlphaFoldDB" id="A0A1B8YGC9"/>
<evidence type="ECO:0000256" key="1">
    <source>
        <dbReference type="ARBA" id="ARBA00006847"/>
    </source>
</evidence>
<accession>A0A1B8YGC9</accession>
<dbReference type="InterPro" id="IPR006483">
    <property type="entry name" value="CRISPR-assoc_Cas3_HD"/>
</dbReference>
<keyword evidence="3" id="KW-0479">Metal-binding</keyword>
<evidence type="ECO:0000256" key="5">
    <source>
        <dbReference type="ARBA" id="ARBA00022801"/>
    </source>
</evidence>
<keyword evidence="7" id="KW-0067">ATP-binding</keyword>
<dbReference type="EC" id="3.1.-.-" evidence="10"/>
<evidence type="ECO:0000256" key="4">
    <source>
        <dbReference type="ARBA" id="ARBA00022741"/>
    </source>
</evidence>
<evidence type="ECO:0000256" key="7">
    <source>
        <dbReference type="ARBA" id="ARBA00022840"/>
    </source>
</evidence>
<comment type="caution">
    <text evidence="10">The sequence shown here is derived from an EMBL/GenBank/DDBJ whole genome shotgun (WGS) entry which is preliminary data.</text>
</comment>
<evidence type="ECO:0000256" key="2">
    <source>
        <dbReference type="ARBA" id="ARBA00009046"/>
    </source>
</evidence>
<evidence type="ECO:0000313" key="11">
    <source>
        <dbReference type="Proteomes" id="UP000092665"/>
    </source>
</evidence>
<keyword evidence="5 10" id="KW-0378">Hydrolase</keyword>
<dbReference type="GO" id="GO:0016787">
    <property type="term" value="F:hydrolase activity"/>
    <property type="evidence" value="ECO:0007669"/>
    <property type="project" value="UniProtKB-KW"/>
</dbReference>
<dbReference type="EMBL" id="LOIC01000072">
    <property type="protein sequence ID" value="OCA54166.1"/>
    <property type="molecule type" value="Genomic_DNA"/>
</dbReference>
<dbReference type="GO" id="GO:0004386">
    <property type="term" value="F:helicase activity"/>
    <property type="evidence" value="ECO:0007669"/>
    <property type="project" value="UniProtKB-KW"/>
</dbReference>